<evidence type="ECO:0000313" key="2">
    <source>
        <dbReference type="Proteomes" id="UP000075606"/>
    </source>
</evidence>
<protein>
    <submittedName>
        <fullName evidence="1">Uncharacterized protein</fullName>
    </submittedName>
</protein>
<sequence>MYVNWTTGDKTVFRFIYTHPEEKNIADDELSETFWIEIPSDVTAFSGNQQADSDIEVYYTRSCYCYFEAFEFEEFNVSGTKKNNGTWDVSFSMKAKSPSYNEVYELEDSGTYFLSQMN</sequence>
<dbReference type="EMBL" id="LRPC01000003">
    <property type="protein sequence ID" value="KYG76893.1"/>
    <property type="molecule type" value="Genomic_DNA"/>
</dbReference>
<gene>
    <name evidence="1" type="ORF">AWW68_19130</name>
</gene>
<proteinExistence type="predicted"/>
<keyword evidence="2" id="KW-1185">Reference proteome</keyword>
<name>A0A150XDV8_9BACT</name>
<comment type="caution">
    <text evidence="1">The sequence shown here is derived from an EMBL/GenBank/DDBJ whole genome shotgun (WGS) entry which is preliminary data.</text>
</comment>
<dbReference type="AlphaFoldDB" id="A0A150XDV8"/>
<organism evidence="1 2">
    <name type="scientific">Roseivirga spongicola</name>
    <dbReference type="NCBI Taxonomy" id="333140"/>
    <lineage>
        <taxon>Bacteria</taxon>
        <taxon>Pseudomonadati</taxon>
        <taxon>Bacteroidota</taxon>
        <taxon>Cytophagia</taxon>
        <taxon>Cytophagales</taxon>
        <taxon>Roseivirgaceae</taxon>
        <taxon>Roseivirga</taxon>
    </lineage>
</organism>
<reference evidence="1 2" key="1">
    <citation type="submission" date="2016-01" db="EMBL/GenBank/DDBJ databases">
        <title>Genome sequencing of Roseivirga spongicola UST030701-084.</title>
        <authorList>
            <person name="Selvaratnam C."/>
            <person name="Thevarajoo S."/>
            <person name="Goh K.M."/>
            <person name="Ee R."/>
            <person name="Chan K.-G."/>
            <person name="Chong C.S."/>
        </authorList>
    </citation>
    <scope>NUCLEOTIDE SEQUENCE [LARGE SCALE GENOMIC DNA]</scope>
    <source>
        <strain evidence="1 2">UST030701-084</strain>
    </source>
</reference>
<dbReference type="Proteomes" id="UP000075606">
    <property type="component" value="Unassembled WGS sequence"/>
</dbReference>
<evidence type="ECO:0000313" key="1">
    <source>
        <dbReference type="EMBL" id="KYG76893.1"/>
    </source>
</evidence>
<accession>A0A150XDV8</accession>